<accession>A0A428MWD8</accession>
<dbReference type="Pfam" id="PF00381">
    <property type="entry name" value="PTS-HPr"/>
    <property type="match status" value="1"/>
</dbReference>
<dbReference type="SUPFAM" id="SSF55594">
    <property type="entry name" value="HPr-like"/>
    <property type="match status" value="1"/>
</dbReference>
<organism evidence="2 3">
    <name type="scientific">Salibacterium salarium</name>
    <dbReference type="NCBI Taxonomy" id="284579"/>
    <lineage>
        <taxon>Bacteria</taxon>
        <taxon>Bacillati</taxon>
        <taxon>Bacillota</taxon>
        <taxon>Bacilli</taxon>
        <taxon>Bacillales</taxon>
        <taxon>Bacillaceae</taxon>
    </lineage>
</organism>
<dbReference type="EMBL" id="RBVX01000037">
    <property type="protein sequence ID" value="RSL30447.1"/>
    <property type="molecule type" value="Genomic_DNA"/>
</dbReference>
<keyword evidence="3" id="KW-1185">Reference proteome</keyword>
<feature type="domain" description="HPr" evidence="1">
    <location>
        <begin position="11"/>
        <end position="82"/>
    </location>
</feature>
<dbReference type="OrthoDB" id="2891259at2"/>
<comment type="caution">
    <text evidence="2">The sequence shown here is derived from an EMBL/GenBank/DDBJ whole genome shotgun (WGS) entry which is preliminary data.</text>
</comment>
<sequence length="131" mass="14817">MEQLETFSLFKGLSVQKVIELVHLLEHYDSDVFFEKNQAAANGKSVLGMMSVFTTIRIGDKVHMRVKGDDADSLRSAARHFLQDSETEDEALGYWEQEGVETVEKAMTASLNSWSPDVRNVAKSYLKTTRQ</sequence>
<proteinExistence type="predicted"/>
<name>A0A428MWD8_9BACI</name>
<evidence type="ECO:0000259" key="1">
    <source>
        <dbReference type="Pfam" id="PF00381"/>
    </source>
</evidence>
<dbReference type="Proteomes" id="UP000275076">
    <property type="component" value="Unassembled WGS sequence"/>
</dbReference>
<evidence type="ECO:0000313" key="3">
    <source>
        <dbReference type="Proteomes" id="UP000275076"/>
    </source>
</evidence>
<dbReference type="Gene3D" id="3.30.1340.10">
    <property type="entry name" value="HPr-like"/>
    <property type="match status" value="1"/>
</dbReference>
<gene>
    <name evidence="2" type="ORF">D7Z54_26135</name>
</gene>
<dbReference type="RefSeq" id="WP_125560648.1">
    <property type="nucleotide sequence ID" value="NZ_RBVX01000037.1"/>
</dbReference>
<evidence type="ECO:0000313" key="2">
    <source>
        <dbReference type="EMBL" id="RSL30447.1"/>
    </source>
</evidence>
<dbReference type="AlphaFoldDB" id="A0A428MWD8"/>
<reference evidence="2 3" key="1">
    <citation type="submission" date="2018-10" db="EMBL/GenBank/DDBJ databases">
        <title>Draft genome sequence of Bacillus salarius IM0101, isolated from a hypersaline soil in Inner Mongolia, China.</title>
        <authorList>
            <person name="Yamprayoonswat W."/>
            <person name="Boonvisut S."/>
            <person name="Jumpathong W."/>
            <person name="Sittihan S."/>
            <person name="Ruangsuj P."/>
            <person name="Wanthongcharoen S."/>
            <person name="Thongpramul N."/>
            <person name="Pimmason S."/>
            <person name="Yu B."/>
            <person name="Yasawong M."/>
        </authorList>
    </citation>
    <scope>NUCLEOTIDE SEQUENCE [LARGE SCALE GENOMIC DNA]</scope>
    <source>
        <strain evidence="2 3">IM0101</strain>
    </source>
</reference>
<dbReference type="InterPro" id="IPR035895">
    <property type="entry name" value="HPr-like_sf"/>
</dbReference>
<dbReference type="InterPro" id="IPR000032">
    <property type="entry name" value="HPr-like"/>
</dbReference>
<protein>
    <submittedName>
        <fullName evidence="2">HPr family phosphocarrier protein</fullName>
    </submittedName>
</protein>